<protein>
    <submittedName>
        <fullName evidence="1">Uncharacterized protein</fullName>
    </submittedName>
</protein>
<sequence>MGGLLVTILVPVKEDSEEVEAIALVVIAAVGNSLEVVGSHKAKLVADVLLDEIEDRSFDLIV</sequence>
<reference evidence="1" key="1">
    <citation type="submission" date="2019-07" db="EMBL/GenBank/DDBJ databases">
        <authorList>
            <person name="Dittberner H."/>
        </authorList>
    </citation>
    <scope>NUCLEOTIDE SEQUENCE [LARGE SCALE GENOMIC DNA]</scope>
</reference>
<dbReference type="EMBL" id="CABITT030000003">
    <property type="protein sequence ID" value="VVA99732.1"/>
    <property type="molecule type" value="Genomic_DNA"/>
</dbReference>
<keyword evidence="2" id="KW-1185">Reference proteome</keyword>
<comment type="caution">
    <text evidence="1">The sequence shown here is derived from an EMBL/GenBank/DDBJ whole genome shotgun (WGS) entry which is preliminary data.</text>
</comment>
<evidence type="ECO:0000313" key="2">
    <source>
        <dbReference type="Proteomes" id="UP000489600"/>
    </source>
</evidence>
<dbReference type="Proteomes" id="UP000489600">
    <property type="component" value="Unassembled WGS sequence"/>
</dbReference>
<name>A0A565BDH7_9BRAS</name>
<gene>
    <name evidence="1" type="ORF">ANE_LOCUS10177</name>
</gene>
<evidence type="ECO:0000313" key="1">
    <source>
        <dbReference type="EMBL" id="VVA99732.1"/>
    </source>
</evidence>
<proteinExistence type="predicted"/>
<dbReference type="OrthoDB" id="543156at2759"/>
<accession>A0A565BDH7</accession>
<organism evidence="1 2">
    <name type="scientific">Arabis nemorensis</name>
    <dbReference type="NCBI Taxonomy" id="586526"/>
    <lineage>
        <taxon>Eukaryota</taxon>
        <taxon>Viridiplantae</taxon>
        <taxon>Streptophyta</taxon>
        <taxon>Embryophyta</taxon>
        <taxon>Tracheophyta</taxon>
        <taxon>Spermatophyta</taxon>
        <taxon>Magnoliopsida</taxon>
        <taxon>eudicotyledons</taxon>
        <taxon>Gunneridae</taxon>
        <taxon>Pentapetalae</taxon>
        <taxon>rosids</taxon>
        <taxon>malvids</taxon>
        <taxon>Brassicales</taxon>
        <taxon>Brassicaceae</taxon>
        <taxon>Arabideae</taxon>
        <taxon>Arabis</taxon>
    </lineage>
</organism>
<dbReference type="AlphaFoldDB" id="A0A565BDH7"/>